<dbReference type="AlphaFoldDB" id="A0A4Z1JSU0"/>
<comment type="caution">
    <text evidence="1">The sequence shown here is derived from an EMBL/GenBank/DDBJ whole genome shotgun (WGS) entry which is preliminary data.</text>
</comment>
<evidence type="ECO:0000313" key="1">
    <source>
        <dbReference type="EMBL" id="TGO71987.1"/>
    </source>
</evidence>
<evidence type="ECO:0000313" key="2">
    <source>
        <dbReference type="Proteomes" id="UP000297229"/>
    </source>
</evidence>
<proteinExistence type="predicted"/>
<sequence length="475" mass="53124">MTPIQPHQEFVIPQNQYVPNSNNTLQPQPSDSLAIRDLCVGSIVFLPGSSSGIERVKCILPHSPCKMPELNHTGYEHFVMILDVFRKHSGEIKCYICPITSKEGVEKYKHLDKRILIKGASARPNLSLEQVYLSEGYMGKTSYIRVSHVFEISFSLLKPMRKRNQDQVYYRRLLKQSYYRLMREFALKPGVYEDTWFVIQFGATIRTEGSELPRNGVSSGEMGTRLLDRESSEFASSNAPSQALITLSPSTSQPIFNFPDRQYGTILSALNTPSTHASISTLPVRGSIIEQNNDGNENSTSTCQLEASEMALLDSQPVPNNSSNPTNITTEAPHTPSKLHQLHQLRHPPPLDLKKALTLLSTPLSRFPHYLLKAILFIGTQPWGKLCLYSLVLLACYYTGTLKFGFLAIKGLDGWLETLGNWSVRGNFNIARVLGGLMKVWGRLASPVLLRVVKVVGGLLKDVGLWAVRKIVRRG</sequence>
<name>A0A4Z1JSU0_9HELO</name>
<reference evidence="1 2" key="1">
    <citation type="submission" date="2017-12" db="EMBL/GenBank/DDBJ databases">
        <title>Comparative genomics of Botrytis spp.</title>
        <authorList>
            <person name="Valero-Jimenez C.A."/>
            <person name="Tapia P."/>
            <person name="Veloso J."/>
            <person name="Silva-Moreno E."/>
            <person name="Staats M."/>
            <person name="Valdes J.H."/>
            <person name="Van Kan J.A.L."/>
        </authorList>
    </citation>
    <scope>NUCLEOTIDE SEQUENCE [LARGE SCALE GENOMIC DNA]</scope>
    <source>
        <strain evidence="1 2">Be9601</strain>
    </source>
</reference>
<keyword evidence="2" id="KW-1185">Reference proteome</keyword>
<protein>
    <submittedName>
        <fullName evidence="1">Uncharacterized protein</fullName>
    </submittedName>
</protein>
<dbReference type="OrthoDB" id="3537171at2759"/>
<dbReference type="Proteomes" id="UP000297229">
    <property type="component" value="Unassembled WGS sequence"/>
</dbReference>
<organism evidence="1 2">
    <name type="scientific">Botrytis elliptica</name>
    <dbReference type="NCBI Taxonomy" id="278938"/>
    <lineage>
        <taxon>Eukaryota</taxon>
        <taxon>Fungi</taxon>
        <taxon>Dikarya</taxon>
        <taxon>Ascomycota</taxon>
        <taxon>Pezizomycotina</taxon>
        <taxon>Leotiomycetes</taxon>
        <taxon>Helotiales</taxon>
        <taxon>Sclerotiniaceae</taxon>
        <taxon>Botrytis</taxon>
    </lineage>
</organism>
<accession>A0A4Z1JSU0</accession>
<dbReference type="EMBL" id="PQXM01000503">
    <property type="protein sequence ID" value="TGO71987.1"/>
    <property type="molecule type" value="Genomic_DNA"/>
</dbReference>
<gene>
    <name evidence="1" type="ORF">BELL_0505g00070</name>
</gene>
<dbReference type="STRING" id="278938.A0A4Z1JSU0"/>